<evidence type="ECO:0000313" key="3">
    <source>
        <dbReference type="Proteomes" id="UP000287033"/>
    </source>
</evidence>
<dbReference type="Proteomes" id="UP000287033">
    <property type="component" value="Unassembled WGS sequence"/>
</dbReference>
<dbReference type="OrthoDB" id="10065076at2759"/>
<proteinExistence type="predicted"/>
<comment type="caution">
    <text evidence="2">The sequence shown here is derived from an EMBL/GenBank/DDBJ whole genome shotgun (WGS) entry which is preliminary data.</text>
</comment>
<dbReference type="Pfam" id="PF15238">
    <property type="entry name" value="TEADIR3"/>
    <property type="match status" value="1"/>
</dbReference>
<evidence type="ECO:0000256" key="1">
    <source>
        <dbReference type="SAM" id="MobiDB-lite"/>
    </source>
</evidence>
<dbReference type="EMBL" id="BEZZ01000381">
    <property type="protein sequence ID" value="GCC31682.1"/>
    <property type="molecule type" value="Genomic_DNA"/>
</dbReference>
<accession>A0A401SMQ8</accession>
<sequence length="316" mass="36609">MIRTRHLKSMLAAVPSQLRTREADTKNLKQAKKVMAAGVIKNMSDFKLVPTFQLPMLNITVHQDMNFQETSEEDEEFEDDSEDRESESVTKCIESENWTPTCLSFNPIANNTDTTLQLLRFTELINNDIQKYFGRKNKDDDPDACNIYEDRFSSGKSGRELYYADLIRIAQDGDQEEDESHVHLTSPRDIDIQALKLICDKESIKKLGPLAELFEYGLHKYMKQTILNRRDSKRQRLDRKYANVIPMHNRRLPLSFWREPISAVPCCVLHTCTPDFSDLLANWTSESSGQELQQVTREISTEINRQSMESESYQVV</sequence>
<feature type="compositionally biased region" description="Acidic residues" evidence="1">
    <location>
        <begin position="70"/>
        <end position="85"/>
    </location>
</feature>
<gene>
    <name evidence="2" type="ORF">chiPu_0010143</name>
</gene>
<protein>
    <submittedName>
        <fullName evidence="2">Uncharacterized protein</fullName>
    </submittedName>
</protein>
<reference evidence="2 3" key="1">
    <citation type="journal article" date="2018" name="Nat. Ecol. Evol.">
        <title>Shark genomes provide insights into elasmobranch evolution and the origin of vertebrates.</title>
        <authorList>
            <person name="Hara Y"/>
            <person name="Yamaguchi K"/>
            <person name="Onimaru K"/>
            <person name="Kadota M"/>
            <person name="Koyanagi M"/>
            <person name="Keeley SD"/>
            <person name="Tatsumi K"/>
            <person name="Tanaka K"/>
            <person name="Motone F"/>
            <person name="Kageyama Y"/>
            <person name="Nozu R"/>
            <person name="Adachi N"/>
            <person name="Nishimura O"/>
            <person name="Nakagawa R"/>
            <person name="Tanegashima C"/>
            <person name="Kiyatake I"/>
            <person name="Matsumoto R"/>
            <person name="Murakumo K"/>
            <person name="Nishida K"/>
            <person name="Terakita A"/>
            <person name="Kuratani S"/>
            <person name="Sato K"/>
            <person name="Hyodo S Kuraku.S."/>
        </authorList>
    </citation>
    <scope>NUCLEOTIDE SEQUENCE [LARGE SCALE GENOMIC DNA]</scope>
</reference>
<dbReference type="InterPro" id="IPR053819">
    <property type="entry name" value="TEADIR3_omega_loop"/>
</dbReference>
<feature type="region of interest" description="Disordered" evidence="1">
    <location>
        <begin position="67"/>
        <end position="91"/>
    </location>
</feature>
<keyword evidence="3" id="KW-1185">Reference proteome</keyword>
<organism evidence="2 3">
    <name type="scientific">Chiloscyllium punctatum</name>
    <name type="common">Brownbanded bambooshark</name>
    <name type="synonym">Hemiscyllium punctatum</name>
    <dbReference type="NCBI Taxonomy" id="137246"/>
    <lineage>
        <taxon>Eukaryota</taxon>
        <taxon>Metazoa</taxon>
        <taxon>Chordata</taxon>
        <taxon>Craniata</taxon>
        <taxon>Vertebrata</taxon>
        <taxon>Chondrichthyes</taxon>
        <taxon>Elasmobranchii</taxon>
        <taxon>Galeomorphii</taxon>
        <taxon>Galeoidea</taxon>
        <taxon>Orectolobiformes</taxon>
        <taxon>Hemiscylliidae</taxon>
        <taxon>Chiloscyllium</taxon>
    </lineage>
</organism>
<name>A0A401SMQ8_CHIPU</name>
<dbReference type="OMA" id="NWTSETC"/>
<evidence type="ECO:0000313" key="2">
    <source>
        <dbReference type="EMBL" id="GCC31682.1"/>
    </source>
</evidence>
<dbReference type="AlphaFoldDB" id="A0A401SMQ8"/>